<dbReference type="PANTHER" id="PTHR11410:SF0">
    <property type="entry name" value="ATP SYNTHASE SUBUNIT A"/>
    <property type="match status" value="1"/>
</dbReference>
<dbReference type="CDD" id="cd00310">
    <property type="entry name" value="ATP-synt_Fo_a_6"/>
    <property type="match status" value="1"/>
</dbReference>
<keyword evidence="13" id="KW-0496">Mitochondrion</keyword>
<dbReference type="Pfam" id="PF00119">
    <property type="entry name" value="ATP-synt_A"/>
    <property type="match status" value="1"/>
</dbReference>
<dbReference type="SUPFAM" id="SSF81336">
    <property type="entry name" value="F1F0 ATP synthase subunit A"/>
    <property type="match status" value="1"/>
</dbReference>
<evidence type="ECO:0000256" key="1">
    <source>
        <dbReference type="ARBA" id="ARBA00004141"/>
    </source>
</evidence>
<evidence type="ECO:0000256" key="2">
    <source>
        <dbReference type="ARBA" id="ARBA00006810"/>
    </source>
</evidence>
<feature type="transmembrane region" description="Helical" evidence="12">
    <location>
        <begin position="172"/>
        <end position="193"/>
    </location>
</feature>
<evidence type="ECO:0000256" key="10">
    <source>
        <dbReference type="ARBA" id="ARBA00023310"/>
    </source>
</evidence>
<dbReference type="PRINTS" id="PR00123">
    <property type="entry name" value="ATPASEA"/>
</dbReference>
<organism evidence="13">
    <name type="scientific">Namalycastis abiuma</name>
    <dbReference type="NCBI Taxonomy" id="862681"/>
    <lineage>
        <taxon>Eukaryota</taxon>
        <taxon>Metazoa</taxon>
        <taxon>Spiralia</taxon>
        <taxon>Lophotrochozoa</taxon>
        <taxon>Annelida</taxon>
        <taxon>Polychaeta</taxon>
        <taxon>Errantia</taxon>
        <taxon>Phyllodocida</taxon>
        <taxon>Nereididae</taxon>
        <taxon>Namalycastis</taxon>
    </lineage>
</organism>
<dbReference type="PANTHER" id="PTHR11410">
    <property type="entry name" value="ATP SYNTHASE SUBUNIT A"/>
    <property type="match status" value="1"/>
</dbReference>
<dbReference type="NCBIfam" id="TIGR01131">
    <property type="entry name" value="ATP_synt_6_or_A"/>
    <property type="match status" value="1"/>
</dbReference>
<dbReference type="InterPro" id="IPR035908">
    <property type="entry name" value="F0_ATP_A_sf"/>
</dbReference>
<feature type="transmembrane region" description="Helical" evidence="12">
    <location>
        <begin position="44"/>
        <end position="64"/>
    </location>
</feature>
<name>A0A342K7Y2_9ANNE</name>
<keyword evidence="5 12" id="KW-0812">Transmembrane</keyword>
<evidence type="ECO:0000256" key="12">
    <source>
        <dbReference type="SAM" id="Phobius"/>
    </source>
</evidence>
<evidence type="ECO:0000256" key="9">
    <source>
        <dbReference type="ARBA" id="ARBA00023136"/>
    </source>
</evidence>
<dbReference type="InterPro" id="IPR045083">
    <property type="entry name" value="ATP_synth_F0_asu_bact/mt"/>
</dbReference>
<keyword evidence="3" id="KW-0813">Transport</keyword>
<evidence type="ECO:0000256" key="7">
    <source>
        <dbReference type="ARBA" id="ARBA00022989"/>
    </source>
</evidence>
<evidence type="ECO:0000256" key="6">
    <source>
        <dbReference type="ARBA" id="ARBA00022781"/>
    </source>
</evidence>
<dbReference type="EMBL" id="KU351089">
    <property type="protein sequence ID" value="AMY15501.1"/>
    <property type="molecule type" value="Genomic_DNA"/>
</dbReference>
<dbReference type="GO" id="GO:0045259">
    <property type="term" value="C:proton-transporting ATP synthase complex"/>
    <property type="evidence" value="ECO:0007669"/>
    <property type="project" value="UniProtKB-KW"/>
</dbReference>
<protein>
    <recommendedName>
        <fullName evidence="11">ATP synthase subunit a</fullName>
    </recommendedName>
</protein>
<reference evidence="13" key="1">
    <citation type="journal article" date="2016" name="Mitochondrial DNA Part B Resour">
        <title>Next generation sequencing yields the complete mitogenome of nereid worm, Namalycastis abiuma (Annelida: Nereididae).</title>
        <authorList>
            <person name="Lin G.-M."/>
            <person name="Shen K.-N."/>
            <person name="Hsiao C.-D."/>
        </authorList>
    </citation>
    <scope>NUCLEOTIDE SEQUENCE</scope>
    <source>
        <tissue evidence="13">Muscle</tissue>
    </source>
</reference>
<evidence type="ECO:0000256" key="8">
    <source>
        <dbReference type="ARBA" id="ARBA00023065"/>
    </source>
</evidence>
<dbReference type="CTD" id="4508"/>
<dbReference type="AlphaFoldDB" id="A0A342K7Y2"/>
<dbReference type="RefSeq" id="YP_009250798.1">
    <property type="nucleotide sequence ID" value="NC_030040.1"/>
</dbReference>
<gene>
    <name evidence="13" type="primary">atp6</name>
</gene>
<keyword evidence="9 12" id="KW-0472">Membrane</keyword>
<evidence type="ECO:0000256" key="4">
    <source>
        <dbReference type="ARBA" id="ARBA00022547"/>
    </source>
</evidence>
<dbReference type="Gene3D" id="1.20.120.220">
    <property type="entry name" value="ATP synthase, F0 complex, subunit A"/>
    <property type="match status" value="1"/>
</dbReference>
<dbReference type="GO" id="GO:0005743">
    <property type="term" value="C:mitochondrial inner membrane"/>
    <property type="evidence" value="ECO:0007669"/>
    <property type="project" value="UniProtKB-SubCell"/>
</dbReference>
<sequence>MVFTTSTWIIPSNHKWSVYSLMSMMNTQSDRTSGRHLKGFNHTIVTLFTLIIMINAMGLLPYVFSFSSHLLFTLTFGLPLWLSLICSAVMYDTKSWIASLLPGGAPDWLNPFLVVIETISITVRPLTLSFRLAANMSAGHIVLSLIGAYAAAAAITNMPVFILLILTQIMYIIFEMGICLIQAYIFCLLLSLYSDDHPSH</sequence>
<dbReference type="InterPro" id="IPR023011">
    <property type="entry name" value="ATP_synth_F0_asu_AS"/>
</dbReference>
<evidence type="ECO:0000313" key="13">
    <source>
        <dbReference type="EMBL" id="AMY15501.1"/>
    </source>
</evidence>
<evidence type="ECO:0000256" key="3">
    <source>
        <dbReference type="ARBA" id="ARBA00022448"/>
    </source>
</evidence>
<feature type="transmembrane region" description="Helical" evidence="12">
    <location>
        <begin position="71"/>
        <end position="91"/>
    </location>
</feature>
<dbReference type="PROSITE" id="PS00449">
    <property type="entry name" value="ATPASE_A"/>
    <property type="match status" value="1"/>
</dbReference>
<feature type="transmembrane region" description="Helical" evidence="12">
    <location>
        <begin position="142"/>
        <end position="166"/>
    </location>
</feature>
<keyword evidence="4" id="KW-0138">CF(0)</keyword>
<evidence type="ECO:0000256" key="11">
    <source>
        <dbReference type="RuleBase" id="RU004450"/>
    </source>
</evidence>
<accession>A0A342K7Y2</accession>
<keyword evidence="7 12" id="KW-1133">Transmembrane helix</keyword>
<comment type="similarity">
    <text evidence="2">Belongs to the ATPase A chain family.</text>
</comment>
<keyword evidence="10" id="KW-0066">ATP synthesis</keyword>
<geneLocation type="mitochondrion" evidence="13"/>
<evidence type="ECO:0000256" key="5">
    <source>
        <dbReference type="ARBA" id="ARBA00022692"/>
    </source>
</evidence>
<dbReference type="InterPro" id="IPR000568">
    <property type="entry name" value="ATP_synth_F0_asu"/>
</dbReference>
<keyword evidence="8" id="KW-0406">Ion transport</keyword>
<dbReference type="GeneID" id="27438325"/>
<dbReference type="GO" id="GO:0046933">
    <property type="term" value="F:proton-transporting ATP synthase activity, rotational mechanism"/>
    <property type="evidence" value="ECO:0007669"/>
    <property type="project" value="TreeGrafter"/>
</dbReference>
<keyword evidence="6" id="KW-0375">Hydrogen ion transport</keyword>
<proteinExistence type="inferred from homology"/>
<comment type="subcellular location">
    <subcellularLocation>
        <location evidence="1">Membrane</location>
        <topology evidence="1">Multi-pass membrane protein</topology>
    </subcellularLocation>
    <subcellularLocation>
        <location evidence="11">Mitochondrion inner membrane</location>
        <topology evidence="11">Multi-pass membrane protein</topology>
    </subcellularLocation>
</comment>